<reference evidence="2" key="1">
    <citation type="submission" date="2012-11" db="EMBL/GenBank/DDBJ databases">
        <authorList>
            <person name="Lucero-Rivera Y.E."/>
            <person name="Tovar-Ramirez D."/>
        </authorList>
    </citation>
    <scope>NUCLEOTIDE SEQUENCE [LARGE SCALE GENOMIC DNA]</scope>
    <source>
        <strain evidence="2">Araruama</strain>
    </source>
</reference>
<protein>
    <submittedName>
        <fullName evidence="1">Addiction module killer protein</fullName>
    </submittedName>
</protein>
<organism evidence="1 2">
    <name type="scientific">Candidatus Magnetoglobus multicellularis str. Araruama</name>
    <dbReference type="NCBI Taxonomy" id="890399"/>
    <lineage>
        <taxon>Bacteria</taxon>
        <taxon>Pseudomonadati</taxon>
        <taxon>Thermodesulfobacteriota</taxon>
        <taxon>Desulfobacteria</taxon>
        <taxon>Desulfobacterales</taxon>
        <taxon>Desulfobacteraceae</taxon>
        <taxon>Candidatus Magnetoglobus</taxon>
    </lineage>
</organism>
<dbReference type="PANTHER" id="PTHR41791:SF1">
    <property type="entry name" value="SSL7039 PROTEIN"/>
    <property type="match status" value="1"/>
</dbReference>
<dbReference type="PIRSF" id="PIRSF028744">
    <property type="entry name" value="Addict_mod_HI1419"/>
    <property type="match status" value="1"/>
</dbReference>
<dbReference type="AlphaFoldDB" id="A0A1V1PCC5"/>
<proteinExistence type="predicted"/>
<dbReference type="EMBL" id="ATBP01000134">
    <property type="protein sequence ID" value="ETR72569.1"/>
    <property type="molecule type" value="Genomic_DNA"/>
</dbReference>
<evidence type="ECO:0000313" key="1">
    <source>
        <dbReference type="EMBL" id="ETR72569.1"/>
    </source>
</evidence>
<dbReference type="PANTHER" id="PTHR41791">
    <property type="entry name" value="SSL7039 PROTEIN"/>
    <property type="match status" value="1"/>
</dbReference>
<dbReference type="NCBIfam" id="TIGR02683">
    <property type="entry name" value="upstrm_HI1419"/>
    <property type="match status" value="1"/>
</dbReference>
<accession>A0A1V1PCC5</accession>
<sequence>MNTILRTDEFDSWLSKLKDFRGKARIIERIKSAERGNFGDCSPVGEGVSEMRIHFGKGYRVYYKRIGNVIYVLLCGGIKRTQRNDIEKAKKLAKLLEEEE</sequence>
<evidence type="ECO:0000313" key="2">
    <source>
        <dbReference type="Proteomes" id="UP000189670"/>
    </source>
</evidence>
<comment type="caution">
    <text evidence="1">The sequence shown here is derived from an EMBL/GenBank/DDBJ whole genome shotgun (WGS) entry which is preliminary data.</text>
</comment>
<name>A0A1V1PCC5_9BACT</name>
<gene>
    <name evidence="1" type="ORF">OMM_07436</name>
</gene>
<dbReference type="Proteomes" id="UP000189670">
    <property type="component" value="Unassembled WGS sequence"/>
</dbReference>
<dbReference type="InterPro" id="IPR014056">
    <property type="entry name" value="TypeIITA-like_toxin_pred"/>
</dbReference>